<dbReference type="GO" id="GO:0008137">
    <property type="term" value="F:NADH dehydrogenase (ubiquinone) activity"/>
    <property type="evidence" value="ECO:0007669"/>
    <property type="project" value="InterPro"/>
</dbReference>
<keyword evidence="1" id="KW-0472">Membrane</keyword>
<dbReference type="PANTHER" id="PTHR33269">
    <property type="entry name" value="NADH-UBIQUINONE OXIDOREDUCTASE CHAIN 6"/>
    <property type="match status" value="1"/>
</dbReference>
<keyword evidence="1" id="KW-0812">Transmembrane</keyword>
<evidence type="ECO:0000313" key="2">
    <source>
        <dbReference type="EMBL" id="CUV08892.1"/>
    </source>
</evidence>
<dbReference type="PANTHER" id="PTHR33269:SF17">
    <property type="entry name" value="NADH-UBIQUINONE OXIDOREDUCTASE CHAIN 6"/>
    <property type="match status" value="1"/>
</dbReference>
<name>A0A160VF24_9ZZZZ</name>
<sequence length="162" mass="17346">MSDLAFGLIVAITLGSAFMVVQGKQLLYSAIALLFTFFGVAGLYIFMWADFMAAVQIVIYIGGILVLLIFGIMLTNKITSVNISHTSLQRGAGVLVALSVLSFLVVMIGRTPWLEKTALEPAQTVDGIGTLLMMKYLLPFEVASLLLLGALIGAAMLSRNVD</sequence>
<dbReference type="EC" id="1.6.5.3" evidence="2"/>
<dbReference type="InterPro" id="IPR042106">
    <property type="entry name" value="Nuo/plastoQ_OxRdtase_6_NuoJ"/>
</dbReference>
<feature type="transmembrane region" description="Helical" evidence="1">
    <location>
        <begin position="27"/>
        <end position="46"/>
    </location>
</feature>
<keyword evidence="2" id="KW-0830">Ubiquinone</keyword>
<dbReference type="InterPro" id="IPR001457">
    <property type="entry name" value="NADH_UbQ/plastoQ_OxRdtase_su6"/>
</dbReference>
<keyword evidence="2" id="KW-0560">Oxidoreductase</keyword>
<dbReference type="Gene3D" id="1.20.120.1200">
    <property type="entry name" value="NADH-ubiquinone/plastoquinone oxidoreductase chain 6, subunit NuoJ"/>
    <property type="match status" value="1"/>
</dbReference>
<dbReference type="EMBL" id="FAXC01000139">
    <property type="protein sequence ID" value="CUV08892.1"/>
    <property type="molecule type" value="Genomic_DNA"/>
</dbReference>
<feature type="transmembrane region" description="Helical" evidence="1">
    <location>
        <begin position="87"/>
        <end position="108"/>
    </location>
</feature>
<dbReference type="AlphaFoldDB" id="A0A160VF24"/>
<proteinExistence type="predicted"/>
<keyword evidence="1" id="KW-1133">Transmembrane helix</keyword>
<dbReference type="GO" id="GO:0016491">
    <property type="term" value="F:oxidoreductase activity"/>
    <property type="evidence" value="ECO:0007669"/>
    <property type="project" value="UniProtKB-KW"/>
</dbReference>
<accession>A0A160VF24</accession>
<organism evidence="2">
    <name type="scientific">hydrothermal vent metagenome</name>
    <dbReference type="NCBI Taxonomy" id="652676"/>
    <lineage>
        <taxon>unclassified sequences</taxon>
        <taxon>metagenomes</taxon>
        <taxon>ecological metagenomes</taxon>
    </lineage>
</organism>
<gene>
    <name evidence="2" type="ORF">MGWOODY_Mmi2540</name>
</gene>
<protein>
    <submittedName>
        <fullName evidence="2">NADH-ubiquinone oxidoreductase chain J</fullName>
        <ecNumber evidence="2">1.6.5.3</ecNumber>
    </submittedName>
</protein>
<feature type="transmembrane region" description="Helical" evidence="1">
    <location>
        <begin position="136"/>
        <end position="157"/>
    </location>
</feature>
<evidence type="ECO:0000256" key="1">
    <source>
        <dbReference type="SAM" id="Phobius"/>
    </source>
</evidence>
<reference evidence="2" key="1">
    <citation type="submission" date="2015-10" db="EMBL/GenBank/DDBJ databases">
        <authorList>
            <person name="Gilbert D.G."/>
        </authorList>
    </citation>
    <scope>NUCLEOTIDE SEQUENCE</scope>
</reference>
<dbReference type="Pfam" id="PF00499">
    <property type="entry name" value="Oxidored_q3"/>
    <property type="match status" value="1"/>
</dbReference>
<feature type="transmembrane region" description="Helical" evidence="1">
    <location>
        <begin position="53"/>
        <end position="75"/>
    </location>
</feature>